<keyword evidence="3" id="KW-1185">Reference proteome</keyword>
<feature type="region of interest" description="Disordered" evidence="1">
    <location>
        <begin position="1"/>
        <end position="22"/>
    </location>
</feature>
<evidence type="ECO:0000256" key="1">
    <source>
        <dbReference type="SAM" id="MobiDB-lite"/>
    </source>
</evidence>
<accession>A0A444V0B1</accession>
<proteinExistence type="predicted"/>
<comment type="caution">
    <text evidence="2">The sequence shown here is derived from an EMBL/GenBank/DDBJ whole genome shotgun (WGS) entry which is preliminary data.</text>
</comment>
<dbReference type="Proteomes" id="UP000289886">
    <property type="component" value="Unassembled WGS sequence"/>
</dbReference>
<evidence type="ECO:0000313" key="2">
    <source>
        <dbReference type="EMBL" id="RXM93886.1"/>
    </source>
</evidence>
<protein>
    <submittedName>
        <fullName evidence="2">Uncharacterized protein</fullName>
    </submittedName>
</protein>
<gene>
    <name evidence="2" type="ORF">EOD39_18604</name>
</gene>
<sequence length="132" mass="14487">MESPEVEPTDSQHLPPSGASSQVCFCVPESPQQLKKRRKKVLSLATVVDDLKRKRMISAEGAEMLEITFSYLAPADLRSLLESKAQQKDPRDSYPPELQAFALDLPFPPLAVIRSWYAGAGGEPGFSQSSPL</sequence>
<evidence type="ECO:0000313" key="3">
    <source>
        <dbReference type="Proteomes" id="UP000289886"/>
    </source>
</evidence>
<dbReference type="EMBL" id="SCEB01004022">
    <property type="protein sequence ID" value="RXM93886.1"/>
    <property type="molecule type" value="Genomic_DNA"/>
</dbReference>
<name>A0A444V0B1_ACIRT</name>
<feature type="compositionally biased region" description="Polar residues" evidence="1">
    <location>
        <begin position="9"/>
        <end position="22"/>
    </location>
</feature>
<reference evidence="2 3" key="1">
    <citation type="submission" date="2019-01" db="EMBL/GenBank/DDBJ databases">
        <title>Draft Genome and Complete Hox-Cluster Characterization of the Sterlet Sturgeon (Acipenser ruthenus).</title>
        <authorList>
            <person name="Wei Q."/>
        </authorList>
    </citation>
    <scope>NUCLEOTIDE SEQUENCE [LARGE SCALE GENOMIC DNA]</scope>
    <source>
        <strain evidence="2">WHYD16114868_AA</strain>
        <tissue evidence="2">Blood</tissue>
    </source>
</reference>
<organism evidence="2 3">
    <name type="scientific">Acipenser ruthenus</name>
    <name type="common">Sterlet sturgeon</name>
    <dbReference type="NCBI Taxonomy" id="7906"/>
    <lineage>
        <taxon>Eukaryota</taxon>
        <taxon>Metazoa</taxon>
        <taxon>Chordata</taxon>
        <taxon>Craniata</taxon>
        <taxon>Vertebrata</taxon>
        <taxon>Euteleostomi</taxon>
        <taxon>Actinopterygii</taxon>
        <taxon>Chondrostei</taxon>
        <taxon>Acipenseriformes</taxon>
        <taxon>Acipenseridae</taxon>
        <taxon>Acipenser</taxon>
    </lineage>
</organism>
<dbReference type="AlphaFoldDB" id="A0A444V0B1"/>